<sequence>MLQKRLRVNKAVRTVSRDFRPRFRSCSALGTVRMIVAGWLCVRSSGLAGWLSLVVVVGISWAVVGLQYGRVDHGMMGSCSDGAVVRICGSWDAGR</sequence>
<accession>A0A6D2JJP4</accession>
<organism evidence="2 3">
    <name type="scientific">Microthlaspi erraticum</name>
    <dbReference type="NCBI Taxonomy" id="1685480"/>
    <lineage>
        <taxon>Eukaryota</taxon>
        <taxon>Viridiplantae</taxon>
        <taxon>Streptophyta</taxon>
        <taxon>Embryophyta</taxon>
        <taxon>Tracheophyta</taxon>
        <taxon>Spermatophyta</taxon>
        <taxon>Magnoliopsida</taxon>
        <taxon>eudicotyledons</taxon>
        <taxon>Gunneridae</taxon>
        <taxon>Pentapetalae</taxon>
        <taxon>rosids</taxon>
        <taxon>malvids</taxon>
        <taxon>Brassicales</taxon>
        <taxon>Brassicaceae</taxon>
        <taxon>Coluteocarpeae</taxon>
        <taxon>Microthlaspi</taxon>
    </lineage>
</organism>
<keyword evidence="1" id="KW-0472">Membrane</keyword>
<reference evidence="2" key="1">
    <citation type="submission" date="2020-01" db="EMBL/GenBank/DDBJ databases">
        <authorList>
            <person name="Mishra B."/>
        </authorList>
    </citation>
    <scope>NUCLEOTIDE SEQUENCE [LARGE SCALE GENOMIC DNA]</scope>
</reference>
<dbReference type="AlphaFoldDB" id="A0A6D2JJP4"/>
<comment type="caution">
    <text evidence="2">The sequence shown here is derived from an EMBL/GenBank/DDBJ whole genome shotgun (WGS) entry which is preliminary data.</text>
</comment>
<evidence type="ECO:0000256" key="1">
    <source>
        <dbReference type="SAM" id="Phobius"/>
    </source>
</evidence>
<evidence type="ECO:0000313" key="3">
    <source>
        <dbReference type="Proteomes" id="UP000467841"/>
    </source>
</evidence>
<feature type="transmembrane region" description="Helical" evidence="1">
    <location>
        <begin position="46"/>
        <end position="66"/>
    </location>
</feature>
<keyword evidence="1" id="KW-0812">Transmembrane</keyword>
<gene>
    <name evidence="2" type="ORF">MERR_LOCUS29091</name>
</gene>
<keyword evidence="1" id="KW-1133">Transmembrane helix</keyword>
<dbReference type="Proteomes" id="UP000467841">
    <property type="component" value="Unassembled WGS sequence"/>
</dbReference>
<protein>
    <submittedName>
        <fullName evidence="2">Uncharacterized protein</fullName>
    </submittedName>
</protein>
<evidence type="ECO:0000313" key="2">
    <source>
        <dbReference type="EMBL" id="CAA7041856.1"/>
    </source>
</evidence>
<dbReference type="EMBL" id="CACVBM020001254">
    <property type="protein sequence ID" value="CAA7041856.1"/>
    <property type="molecule type" value="Genomic_DNA"/>
</dbReference>
<proteinExistence type="predicted"/>
<name>A0A6D2JJP4_9BRAS</name>
<keyword evidence="3" id="KW-1185">Reference proteome</keyword>